<comment type="caution">
    <text evidence="1">The sequence shown here is derived from an EMBL/GenBank/DDBJ whole genome shotgun (WGS) entry which is preliminary data.</text>
</comment>
<reference evidence="1 2" key="1">
    <citation type="submission" date="2019-11" db="EMBL/GenBank/DDBJ databases">
        <title>Acidiferrimicrobium australis gen. nov., sp. nov., an acidophilic and obligately heterotrophic, member of the Actinobacteria that catalyses dissimilatory oxido- reduction of iron isolated from metal-rich acidic water in Chile.</title>
        <authorList>
            <person name="Gonzalez D."/>
            <person name="Huber K."/>
            <person name="Hedrich S."/>
            <person name="Rojas-Villalobos C."/>
            <person name="Quatrini R."/>
            <person name="Dinamarca M.A."/>
            <person name="Schwarz A."/>
            <person name="Canales C."/>
            <person name="Nancucheo I."/>
        </authorList>
    </citation>
    <scope>NUCLEOTIDE SEQUENCE [LARGE SCALE GENOMIC DNA]</scope>
    <source>
        <strain evidence="1 2">USS-CCA1</strain>
    </source>
</reference>
<protein>
    <submittedName>
        <fullName evidence="1">TIGR02678 family protein</fullName>
    </submittedName>
</protein>
<proteinExistence type="predicted"/>
<evidence type="ECO:0000313" key="1">
    <source>
        <dbReference type="EMBL" id="MST34565.1"/>
    </source>
</evidence>
<dbReference type="InterPro" id="IPR013494">
    <property type="entry name" value="CHP02678"/>
</dbReference>
<sequence length="366" mass="40013">MNDAARHLLRTPVVMAAVEPDLHREVRRHEEELARFFRGYLGYRLQTDARMARLYKAGLGPGTGRPFLRRDRSTFTPRDYTYLVLVCAVLLSTRSQVLLSAVASEVRQAAAEAGVELGGDTLTERRALVHALRKLLEWGALTEDAGSVADYAEDPSKEALLWVERDLIRSLVAVPLREIDDPAELVRRASEIDPESVRHAVRRKIVEQPVVMLADLSAAEAAWLRQNQRREAQILEDNLGLRLEIRAEGVAAFDPLDELSDVRFPREGTLGQAALLAVAALAEALAPAGPAGDVPVPAGMLEAVVGGLLAEHAARWSKDYTEAPARLVADVRDLLVAMGLAGEAGDASLLLRAVAARYAPQPEIRR</sequence>
<gene>
    <name evidence="1" type="ORF">GHK86_17785</name>
</gene>
<dbReference type="EMBL" id="WJHE01001071">
    <property type="protein sequence ID" value="MST34565.1"/>
    <property type="molecule type" value="Genomic_DNA"/>
</dbReference>
<dbReference type="Pfam" id="PF09661">
    <property type="entry name" value="DUF2398"/>
    <property type="match status" value="1"/>
</dbReference>
<organism evidence="1 2">
    <name type="scientific">Acidiferrimicrobium australe</name>
    <dbReference type="NCBI Taxonomy" id="2664430"/>
    <lineage>
        <taxon>Bacteria</taxon>
        <taxon>Bacillati</taxon>
        <taxon>Actinomycetota</taxon>
        <taxon>Acidimicrobiia</taxon>
        <taxon>Acidimicrobiales</taxon>
        <taxon>Acidimicrobiaceae</taxon>
        <taxon>Acidiferrimicrobium</taxon>
    </lineage>
</organism>
<evidence type="ECO:0000313" key="2">
    <source>
        <dbReference type="Proteomes" id="UP000437736"/>
    </source>
</evidence>
<keyword evidence="2" id="KW-1185">Reference proteome</keyword>
<dbReference type="NCBIfam" id="TIGR02678">
    <property type="entry name" value="TIGR02678 family protein"/>
    <property type="match status" value="1"/>
</dbReference>
<accession>A0ABW9QY95</accession>
<name>A0ABW9QY95_9ACTN</name>
<dbReference type="Proteomes" id="UP000437736">
    <property type="component" value="Unassembled WGS sequence"/>
</dbReference>